<accession>A0A4P7BF99</accession>
<dbReference type="EMBL" id="BMWW01000001">
    <property type="protein sequence ID" value="GGY72083.1"/>
    <property type="molecule type" value="Genomic_DNA"/>
</dbReference>
<sequence>MRRQQGFSYVVVMFLIGVLSIVSVRALENTLNTERRDLEAELLWRGQAYREAIRRYYVGGPGTATSYPHELKDLLHDQRLVRPSRPLRKLYRDPLTPQGEWGLVHDESGALIGVYSRSQVKPLKRAGFPKELAGFDNAQHYSDWKFVYRPNPESKP</sequence>
<dbReference type="Proteomes" id="UP000619512">
    <property type="component" value="Unassembled WGS sequence"/>
</dbReference>
<keyword evidence="1" id="KW-0812">Transmembrane</keyword>
<feature type="transmembrane region" description="Helical" evidence="1">
    <location>
        <begin position="6"/>
        <end position="27"/>
    </location>
</feature>
<protein>
    <submittedName>
        <fullName evidence="3">Type II secretion system protein</fullName>
    </submittedName>
</protein>
<dbReference type="Proteomes" id="UP000294359">
    <property type="component" value="Chromosome"/>
</dbReference>
<evidence type="ECO:0000313" key="5">
    <source>
        <dbReference type="Proteomes" id="UP000619512"/>
    </source>
</evidence>
<name>A0A4P7BF99_9BURK</name>
<reference evidence="2" key="3">
    <citation type="submission" date="2022-12" db="EMBL/GenBank/DDBJ databases">
        <authorList>
            <person name="Sun Q."/>
            <person name="Kim S."/>
        </authorList>
    </citation>
    <scope>NUCLEOTIDE SEQUENCE</scope>
    <source>
        <strain evidence="2">KCTC 12344</strain>
    </source>
</reference>
<evidence type="ECO:0000256" key="1">
    <source>
        <dbReference type="SAM" id="Phobius"/>
    </source>
</evidence>
<reference evidence="2" key="1">
    <citation type="journal article" date="2014" name="Int. J. Syst. Evol. Microbiol.">
        <title>Complete genome sequence of Corynebacterium casei LMG S-19264T (=DSM 44701T), isolated from a smear-ripened cheese.</title>
        <authorList>
            <consortium name="US DOE Joint Genome Institute (JGI-PGF)"/>
            <person name="Walter F."/>
            <person name="Albersmeier A."/>
            <person name="Kalinowski J."/>
            <person name="Ruckert C."/>
        </authorList>
    </citation>
    <scope>NUCLEOTIDE SEQUENCE</scope>
    <source>
        <strain evidence="2">KCTC 12344</strain>
    </source>
</reference>
<gene>
    <name evidence="3" type="ORF">E1742_12310</name>
    <name evidence="2" type="ORF">GCM10007388_00080</name>
</gene>
<keyword evidence="4" id="KW-1185">Reference proteome</keyword>
<keyword evidence="1" id="KW-0472">Membrane</keyword>
<reference evidence="3 4" key="2">
    <citation type="submission" date="2019-03" db="EMBL/GenBank/DDBJ databases">
        <title>Draft Genome Sequences of Six Type Strains of the Genus Massilia.</title>
        <authorList>
            <person name="Miess H."/>
            <person name="Frediansyhah A."/>
            <person name="Gross H."/>
        </authorList>
    </citation>
    <scope>NUCLEOTIDE SEQUENCE [LARGE SCALE GENOMIC DNA]</scope>
    <source>
        <strain evidence="3 4">DSM 17505</strain>
    </source>
</reference>
<proteinExistence type="predicted"/>
<organism evidence="2 5">
    <name type="scientific">Pseudoduganella plicata</name>
    <dbReference type="NCBI Taxonomy" id="321984"/>
    <lineage>
        <taxon>Bacteria</taxon>
        <taxon>Pseudomonadati</taxon>
        <taxon>Pseudomonadota</taxon>
        <taxon>Betaproteobacteria</taxon>
        <taxon>Burkholderiales</taxon>
        <taxon>Oxalobacteraceae</taxon>
        <taxon>Telluria group</taxon>
        <taxon>Pseudoduganella</taxon>
    </lineage>
</organism>
<evidence type="ECO:0000313" key="4">
    <source>
        <dbReference type="Proteomes" id="UP000294359"/>
    </source>
</evidence>
<dbReference type="EMBL" id="CP038026">
    <property type="protein sequence ID" value="QBQ36863.1"/>
    <property type="molecule type" value="Genomic_DNA"/>
</dbReference>
<dbReference type="AlphaFoldDB" id="A0A4P7BF99"/>
<evidence type="ECO:0000313" key="2">
    <source>
        <dbReference type="EMBL" id="GGY72083.1"/>
    </source>
</evidence>
<dbReference type="OrthoDB" id="5608857at2"/>
<evidence type="ECO:0000313" key="3">
    <source>
        <dbReference type="EMBL" id="QBQ36863.1"/>
    </source>
</evidence>
<keyword evidence="1" id="KW-1133">Transmembrane helix</keyword>